<evidence type="ECO:0000313" key="3">
    <source>
        <dbReference type="EMBL" id="CAL5045590.1"/>
    </source>
</evidence>
<dbReference type="Pfam" id="PF12274">
    <property type="entry name" value="DUF3615"/>
    <property type="match status" value="1"/>
</dbReference>
<dbReference type="InterPro" id="IPR022059">
    <property type="entry name" value="DUF3615"/>
</dbReference>
<organism evidence="3 4">
    <name type="scientific">Urochloa decumbens</name>
    <dbReference type="NCBI Taxonomy" id="240449"/>
    <lineage>
        <taxon>Eukaryota</taxon>
        <taxon>Viridiplantae</taxon>
        <taxon>Streptophyta</taxon>
        <taxon>Embryophyta</taxon>
        <taxon>Tracheophyta</taxon>
        <taxon>Spermatophyta</taxon>
        <taxon>Magnoliopsida</taxon>
        <taxon>Liliopsida</taxon>
        <taxon>Poales</taxon>
        <taxon>Poaceae</taxon>
        <taxon>PACMAD clade</taxon>
        <taxon>Panicoideae</taxon>
        <taxon>Panicodae</taxon>
        <taxon>Paniceae</taxon>
        <taxon>Melinidinae</taxon>
        <taxon>Urochloa</taxon>
    </lineage>
</organism>
<evidence type="ECO:0000256" key="1">
    <source>
        <dbReference type="SAM" id="MobiDB-lite"/>
    </source>
</evidence>
<name>A0ABC9DVU1_9POAL</name>
<dbReference type="AlphaFoldDB" id="A0ABC9DVU1"/>
<dbReference type="PANTHER" id="PTHR33326:SF16">
    <property type="match status" value="1"/>
</dbReference>
<feature type="region of interest" description="Disordered" evidence="1">
    <location>
        <begin position="121"/>
        <end position="142"/>
    </location>
</feature>
<accession>A0ABC9DVU1</accession>
<feature type="domain" description="DUF3615" evidence="2">
    <location>
        <begin position="282"/>
        <end position="379"/>
    </location>
</feature>
<reference evidence="3 4" key="2">
    <citation type="submission" date="2024-10" db="EMBL/GenBank/DDBJ databases">
        <authorList>
            <person name="Ryan C."/>
        </authorList>
    </citation>
    <scope>NUCLEOTIDE SEQUENCE [LARGE SCALE GENOMIC DNA]</scope>
</reference>
<dbReference type="Proteomes" id="UP001497457">
    <property type="component" value="Chromosome 35b"/>
</dbReference>
<keyword evidence="4" id="KW-1185">Reference proteome</keyword>
<evidence type="ECO:0000259" key="2">
    <source>
        <dbReference type="Pfam" id="PF12274"/>
    </source>
</evidence>
<dbReference type="PANTHER" id="PTHR33326">
    <property type="entry name" value="OS05G0543800 PROTEIN"/>
    <property type="match status" value="1"/>
</dbReference>
<proteinExistence type="predicted"/>
<protein>
    <recommendedName>
        <fullName evidence="2">DUF3615 domain-containing protein</fullName>
    </recommendedName>
</protein>
<sequence>MSSEELVATVAESASALTLQESNVPHHTVDGRPLSSFPFSKEELVAGAAESASAQTMQEPDVSSLELVDTASLEGSITDCPQTAPDNTIDGSVSAFPFGRDKIVAVTTEYAAALTLQKADTSSSEELLDSTSSEEASSPHCTTDGSLSFIPFRIERIAESEQLSTTALHDTADGSPPSVGPPILFRYPPHWYQTFYMRVDCEGNFHMYPDLGGPFPSLQEAEAAISHHLNKLRLPEICEKPSEGPLLEWRIKQCLYYPDGTRKRGPESPACKNPHDRQRQLVKALLDQYNEYHNLCKDLARELKDLVHFQWIYEDHMTYYHFNFTTKTKADDDNLFFAEVSRTGTEDAWVVSCCCMIEPNDNGHCHGCCNNGSRELMHPNNTRAYIGGHVDGYLPFGGDVYSDDEEDEEAYEARLRFIFKER</sequence>
<evidence type="ECO:0000313" key="4">
    <source>
        <dbReference type="Proteomes" id="UP001497457"/>
    </source>
</evidence>
<reference evidence="4" key="1">
    <citation type="submission" date="2024-06" db="EMBL/GenBank/DDBJ databases">
        <authorList>
            <person name="Ryan C."/>
        </authorList>
    </citation>
    <scope>NUCLEOTIDE SEQUENCE [LARGE SCALE GENOMIC DNA]</scope>
</reference>
<feature type="compositionally biased region" description="Low complexity" evidence="1">
    <location>
        <begin position="121"/>
        <end position="138"/>
    </location>
</feature>
<gene>
    <name evidence="3" type="ORF">URODEC1_LOCUS88920</name>
</gene>
<dbReference type="EMBL" id="OZ075145">
    <property type="protein sequence ID" value="CAL5045590.1"/>
    <property type="molecule type" value="Genomic_DNA"/>
</dbReference>